<reference evidence="1" key="1">
    <citation type="journal article" date="2020" name="mSystems">
        <title>Genome- and Community-Level Interaction Insights into Carbon Utilization and Element Cycling Functions of Hydrothermarchaeota in Hydrothermal Sediment.</title>
        <authorList>
            <person name="Zhou Z."/>
            <person name="Liu Y."/>
            <person name="Xu W."/>
            <person name="Pan J."/>
            <person name="Luo Z.H."/>
            <person name="Li M."/>
        </authorList>
    </citation>
    <scope>NUCLEOTIDE SEQUENCE [LARGE SCALE GENOMIC DNA]</scope>
    <source>
        <strain evidence="1">SpSt-381</strain>
    </source>
</reference>
<dbReference type="AlphaFoldDB" id="A0A832MJB5"/>
<sequence length="453" mass="50730">MKTDLGYTAEGTFSGSDVVTRVFAAYKSDGTKRLLRSRGTVIECRDGTGWTSIATGLTSGRVWDFVVANDIVYMVNGVDTPRKWTFDPGTVSTTVAGIDNGTTIDFFNDRLWTAGNDASKINYSALGDYENFAGGGDIECWKKDGAGKIVALRHLGSRQIVYKERMKYSWSALTFSVLAFTPLGSQSTTALRSIIQGTDGYHYFANRQGAWRHRGYSQDDYLSGVVEPEFYGMDQSKESNLAGEWYQNEYWLAYTPSGQTVNTKVLRFKPRTGAWLLKDWPAACFCVFEQSDGKQQLIFGGSAGNSGTYKRYVDDAAASYNHNGAAMSAYYVLPFKTPAGRHRRNRWKHLFYQFDAATTQYFVKLGWRSSTLGGFREALIDLAPDAERWALDGSLWQATGKYWQGQDIIEGYLRGFTVTKARGLQFRVSHSGINQPFRFLGITPHHQPLEGFK</sequence>
<proteinExistence type="predicted"/>
<organism evidence="1">
    <name type="scientific">Eiseniibacteriota bacterium</name>
    <dbReference type="NCBI Taxonomy" id="2212470"/>
    <lineage>
        <taxon>Bacteria</taxon>
        <taxon>Candidatus Eiseniibacteriota</taxon>
    </lineage>
</organism>
<name>A0A832MJB5_UNCEI</name>
<dbReference type="EMBL" id="DSQF01000012">
    <property type="protein sequence ID" value="HGZ42725.1"/>
    <property type="molecule type" value="Genomic_DNA"/>
</dbReference>
<accession>A0A832MJB5</accession>
<comment type="caution">
    <text evidence="1">The sequence shown here is derived from an EMBL/GenBank/DDBJ whole genome shotgun (WGS) entry which is preliminary data.</text>
</comment>
<evidence type="ECO:0000313" key="1">
    <source>
        <dbReference type="EMBL" id="HGZ42725.1"/>
    </source>
</evidence>
<protein>
    <submittedName>
        <fullName evidence="1">Uncharacterized protein</fullName>
    </submittedName>
</protein>
<gene>
    <name evidence="1" type="ORF">ENR23_04735</name>
</gene>